<keyword evidence="1 6" id="KW-0696">RNA-directed RNA polymerase</keyword>
<keyword evidence="3" id="KW-0548">Nucleotidyltransferase</keyword>
<proteinExistence type="predicted"/>
<evidence type="ECO:0000313" key="6">
    <source>
        <dbReference type="EMBL" id="ALM62245.1"/>
    </source>
</evidence>
<reference evidence="6" key="1">
    <citation type="submission" date="2015-08" db="EMBL/GenBank/DDBJ databases">
        <authorList>
            <person name="Babu N.S."/>
            <person name="Beckwith C.J."/>
            <person name="Beseler K.G."/>
            <person name="Brison A."/>
            <person name="Carone J.V."/>
            <person name="Caskin T.P."/>
            <person name="Diamond M."/>
            <person name="Durham M.E."/>
            <person name="Foxe J.M."/>
            <person name="Go M."/>
            <person name="Henderson B.A."/>
            <person name="Jones I.B."/>
            <person name="McGettigan J.A."/>
            <person name="Micheletti S.J."/>
            <person name="Nasrallah M.E."/>
            <person name="Ortiz D."/>
            <person name="Piller C.R."/>
            <person name="Privatt S.R."/>
            <person name="Schneider S.L."/>
            <person name="Sharp S."/>
            <person name="Smith T.C."/>
            <person name="Stanton J.D."/>
            <person name="Ullery H.E."/>
            <person name="Wilson R.J."/>
            <person name="Serrano M.G."/>
            <person name="Buck G."/>
            <person name="Lee V."/>
            <person name="Wang Y."/>
            <person name="Carvalho R."/>
            <person name="Voegtly L."/>
            <person name="Shi R."/>
            <person name="Duckworth R."/>
            <person name="Johnson A."/>
            <person name="Loviza R."/>
            <person name="Walstead R."/>
            <person name="Shah Z."/>
            <person name="Kiflezghi M."/>
            <person name="Wade K."/>
            <person name="Ball S.L."/>
            <person name="Bradley K.W."/>
            <person name="Asai D.J."/>
            <person name="Bowman C.A."/>
            <person name="Russell D.A."/>
            <person name="Pope W.H."/>
            <person name="Jacobs-Sera D."/>
            <person name="Hendrix R.W."/>
            <person name="Hatfull G.F."/>
        </authorList>
    </citation>
    <scope>NUCLEOTIDE SEQUENCE</scope>
    <source>
        <strain evidence="6">SaParV1-1</strain>
    </source>
</reference>
<organism evidence="6">
    <name type="scientific">Soybean leaf-associated partitivirus 1</name>
    <dbReference type="NCBI Taxonomy" id="1719265"/>
    <lineage>
        <taxon>Viruses</taxon>
        <taxon>Riboviria</taxon>
        <taxon>Orthornavirae</taxon>
        <taxon>Pisuviricota</taxon>
        <taxon>Duplopiviricetes</taxon>
        <taxon>Durnavirales</taxon>
        <taxon>Partitiviridae</taxon>
    </lineage>
</organism>
<evidence type="ECO:0000259" key="5">
    <source>
        <dbReference type="Pfam" id="PF00680"/>
    </source>
</evidence>
<dbReference type="GO" id="GO:0003968">
    <property type="term" value="F:RNA-directed RNA polymerase activity"/>
    <property type="evidence" value="ECO:0007669"/>
    <property type="project" value="UniProtKB-KW"/>
</dbReference>
<feature type="non-terminal residue" evidence="6">
    <location>
        <position position="1"/>
    </location>
</feature>
<evidence type="ECO:0000256" key="4">
    <source>
        <dbReference type="ARBA" id="ARBA00022953"/>
    </source>
</evidence>
<evidence type="ECO:0000256" key="3">
    <source>
        <dbReference type="ARBA" id="ARBA00022695"/>
    </source>
</evidence>
<dbReference type="EMBL" id="KT598242">
    <property type="protein sequence ID" value="ALM62245.1"/>
    <property type="molecule type" value="Genomic_RNA"/>
</dbReference>
<dbReference type="InterPro" id="IPR001205">
    <property type="entry name" value="RNA-dir_pol_C"/>
</dbReference>
<evidence type="ECO:0000256" key="1">
    <source>
        <dbReference type="ARBA" id="ARBA00022484"/>
    </source>
</evidence>
<dbReference type="InterPro" id="IPR043502">
    <property type="entry name" value="DNA/RNA_pol_sf"/>
</dbReference>
<dbReference type="SUPFAM" id="SSF56672">
    <property type="entry name" value="DNA/RNA polymerases"/>
    <property type="match status" value="1"/>
</dbReference>
<dbReference type="GO" id="GO:0006351">
    <property type="term" value="P:DNA-templated transcription"/>
    <property type="evidence" value="ECO:0007669"/>
    <property type="project" value="InterPro"/>
</dbReference>
<keyword evidence="2" id="KW-0808">Transferase</keyword>
<keyword evidence="4" id="KW-0693">Viral RNA replication</keyword>
<evidence type="ECO:0000256" key="2">
    <source>
        <dbReference type="ARBA" id="ARBA00022679"/>
    </source>
</evidence>
<name>A0A0S1WFD5_9VIRU</name>
<protein>
    <submittedName>
        <fullName evidence="6">RNA-dependent RNA polymerase</fullName>
    </submittedName>
</protein>
<dbReference type="Pfam" id="PF00680">
    <property type="entry name" value="RdRP_1"/>
    <property type="match status" value="1"/>
</dbReference>
<feature type="domain" description="RNA-directed RNA polymerase C-terminal" evidence="5">
    <location>
        <begin position="234"/>
        <end position="530"/>
    </location>
</feature>
<accession>A0A0S1WFD5</accession>
<reference evidence="6" key="2">
    <citation type="journal article" date="2016" name="Virus Res.">
        <title>Novel mycoviruses discovered from metatranscriptomics survey of soybean phyllosphere phytobiomes.</title>
        <authorList>
            <person name="Marzano S.Y."/>
            <person name="Domier L.L."/>
        </authorList>
    </citation>
    <scope>NUCLEOTIDE SEQUENCE</scope>
    <source>
        <strain evidence="6">SaParV1-1</strain>
    </source>
</reference>
<dbReference type="GO" id="GO:0003723">
    <property type="term" value="F:RNA binding"/>
    <property type="evidence" value="ECO:0007669"/>
    <property type="project" value="InterPro"/>
</dbReference>
<sequence>GLVNTTRCYRTIHFYFLASQTKANCRSAPELVFTHTTTMEKVDSPIESLDTNFFLERTSKFRPHVPSIDPFATAKHQKTIRKALERYCYPQQIEKIIHGHIRHEVTEELVLHDFFAGNVPDHPVPKDQHYENGLKLTADLFRPPHPCRPVHLLDIQHHYPMKNKPNAEAPFSTEKKYLDMIPPDTKASTGNMKPIIFDYTRRWHHEIKNGTEPEHRHLYYMLLHVKTALTTTASPAKARSIYGTPKPFILAQIMFHWALFAHYKSVKGSSPLLWGYETFNGGWMRLNYELMHQYLRTSILMIDWKRFDKHALFTIMRDIFKVQRTYLDFSRGYIPTEDYPDTASDWTPEKAQRLERLYEWTNYAFENTPVLLPNGEVYSRRHAGIPSGLYCTQYDDTMYNCVMLLTILYSLEIPLSKDMVIKLMGDDSLIRLLIVIPPNQHDDFLLKMQDKADYYFKSIISVDKSKISNRPNGAEVLSYTNHNGLPHRDPDTLLAQLYHTKARKPTPGKTMAQAVGIAYASCGFDKQLYRVCKDVYGYYHSQGHTPDKTGLALALGDDPFGLDPNEIVVDRFPSYHEIQANLTTLDYVSSSVERFWPQGHFLCDY</sequence>